<evidence type="ECO:0000313" key="1">
    <source>
        <dbReference type="EMBL" id="ARC35531.1"/>
    </source>
</evidence>
<accession>A0A1V0GNW9</accession>
<reference evidence="1" key="1">
    <citation type="submission" date="2017-12" db="EMBL/GenBank/DDBJ databases">
        <title>FDA dAtabase for Regulatory Grade micrObial Sequences (FDA-ARGOS): Supporting development and validation of Infectious Disease Dx tests.</title>
        <authorList>
            <person name="Campos J."/>
            <person name="Goldberg B."/>
            <person name="Tallon L."/>
            <person name="Sadzewicz L."/>
            <person name="Sengamalay N."/>
            <person name="Ott S."/>
            <person name="Godinez A."/>
            <person name="Nagaraj S."/>
            <person name="Vyas G."/>
            <person name="Aluvathingal J."/>
            <person name="Nadendla S."/>
            <person name="Geyer C."/>
            <person name="Nandy P."/>
            <person name="Hobson J."/>
            <person name="Sichtig H."/>
        </authorList>
    </citation>
    <scope>NUCLEOTIDE SEQUENCE</scope>
    <source>
        <strain evidence="1">FDAARGOS_252</strain>
    </source>
</reference>
<dbReference type="RefSeq" id="WP_080620478.1">
    <property type="nucleotide sequence ID" value="NZ_CAWMZI010000001.1"/>
</dbReference>
<keyword evidence="2" id="KW-1185">Reference proteome</keyword>
<evidence type="ECO:0000313" key="2">
    <source>
        <dbReference type="Proteomes" id="UP000191257"/>
    </source>
</evidence>
<organism evidence="1 2">
    <name type="scientific">Paracoccus yeei</name>
    <dbReference type="NCBI Taxonomy" id="147645"/>
    <lineage>
        <taxon>Bacteria</taxon>
        <taxon>Pseudomonadati</taxon>
        <taxon>Pseudomonadota</taxon>
        <taxon>Alphaproteobacteria</taxon>
        <taxon>Rhodobacterales</taxon>
        <taxon>Paracoccaceae</taxon>
        <taxon>Paracoccus</taxon>
    </lineage>
</organism>
<dbReference type="KEGG" id="pye:A6J80_03315"/>
<sequence>MTLSHHPGFTLVGDVITREVLPRLRYAQKLPLRLSCMGTAGYEGLDEADEFDRTVVIGQSASAEEAMILASQRVARGDIRVSADDTLRFHPRIVVIQDGDLGLVLGGEIRAGIVLWQQPVVSDVEARRIITEASRLRGLAFAASGRVDHSAARDHRYRASLLEARLVDPYWRETAAELLHLPQAA</sequence>
<dbReference type="AlphaFoldDB" id="A0A1V0GNW9"/>
<dbReference type="STRING" id="147645.A6J80_03315"/>
<gene>
    <name evidence="1" type="ORF">A6J80_03315</name>
</gene>
<proteinExistence type="predicted"/>
<dbReference type="Proteomes" id="UP000191257">
    <property type="component" value="Chromosome"/>
</dbReference>
<protein>
    <submittedName>
        <fullName evidence="1">Uncharacterized protein</fullName>
    </submittedName>
</protein>
<name>A0A1V0GNW9_9RHOB</name>
<dbReference type="EMBL" id="CP020442">
    <property type="protein sequence ID" value="ARC35531.1"/>
    <property type="molecule type" value="Genomic_DNA"/>
</dbReference>